<accession>A0A1I3ALG3</accession>
<dbReference type="SUPFAM" id="SSF52540">
    <property type="entry name" value="P-loop containing nucleoside triphosphate hydrolases"/>
    <property type="match status" value="1"/>
</dbReference>
<feature type="domain" description="ABC transporter" evidence="5">
    <location>
        <begin position="3"/>
        <end position="232"/>
    </location>
</feature>
<evidence type="ECO:0000256" key="3">
    <source>
        <dbReference type="ARBA" id="ARBA00022741"/>
    </source>
</evidence>
<keyword evidence="3" id="KW-0547">Nucleotide-binding</keyword>
<organism evidence="6 7">
    <name type="scientific">Halorubrum aquaticum</name>
    <dbReference type="NCBI Taxonomy" id="387340"/>
    <lineage>
        <taxon>Archaea</taxon>
        <taxon>Methanobacteriati</taxon>
        <taxon>Methanobacteriota</taxon>
        <taxon>Stenosarchaea group</taxon>
        <taxon>Halobacteria</taxon>
        <taxon>Halobacteriales</taxon>
        <taxon>Haloferacaceae</taxon>
        <taxon>Halorubrum</taxon>
    </lineage>
</organism>
<dbReference type="InterPro" id="IPR003439">
    <property type="entry name" value="ABC_transporter-like_ATP-bd"/>
</dbReference>
<evidence type="ECO:0000256" key="4">
    <source>
        <dbReference type="ARBA" id="ARBA00022840"/>
    </source>
</evidence>
<dbReference type="InterPro" id="IPR027417">
    <property type="entry name" value="P-loop_NTPase"/>
</dbReference>
<dbReference type="AlphaFoldDB" id="A0A1I3ALG3"/>
<dbReference type="Gene3D" id="3.40.50.300">
    <property type="entry name" value="P-loop containing nucleotide triphosphate hydrolases"/>
    <property type="match status" value="1"/>
</dbReference>
<protein>
    <submittedName>
        <fullName evidence="6">ABC-type multidrug transport system, ATPase component</fullName>
    </submittedName>
</protein>
<dbReference type="PANTHER" id="PTHR43335:SF2">
    <property type="entry name" value="ABC TRANSPORTER, ATP-BINDING PROTEIN"/>
    <property type="match status" value="1"/>
</dbReference>
<sequence>MRLEIESLGKQYSEGLWGVRDITLRLGAGVHGLVGPNGAGKSTLMRMLTTVTPPTEGAIYWDGTRVSESPGVVRSVLGYLPQDFDTYPTLTLEEYLEYVAALRGLDSETASARVEALLDLVNLTDVRDRRLDTFSGGMHQRAGIAQALLNDPELLVVDEPTVGLDPEERVRMRNALADTADDRVVIFSTHVVADIEATADTVTIIEDGQLLTHAPTESLIQSVDGDVYECRVSRSTLEQLRQEFPICNTVQRADGVDVRLVAEGPPITDAEQVTASLEDAYLRTVTHAN</sequence>
<proteinExistence type="inferred from homology"/>
<dbReference type="EMBL" id="FOPZ01000006">
    <property type="protein sequence ID" value="SFH50863.1"/>
    <property type="molecule type" value="Genomic_DNA"/>
</dbReference>
<keyword evidence="4" id="KW-0067">ATP-binding</keyword>
<dbReference type="OrthoDB" id="87732at2157"/>
<dbReference type="GO" id="GO:0005524">
    <property type="term" value="F:ATP binding"/>
    <property type="evidence" value="ECO:0007669"/>
    <property type="project" value="UniProtKB-KW"/>
</dbReference>
<dbReference type="PROSITE" id="PS50893">
    <property type="entry name" value="ABC_TRANSPORTER_2"/>
    <property type="match status" value="1"/>
</dbReference>
<evidence type="ECO:0000313" key="7">
    <source>
        <dbReference type="Proteomes" id="UP000323537"/>
    </source>
</evidence>
<evidence type="ECO:0000259" key="5">
    <source>
        <dbReference type="PROSITE" id="PS50893"/>
    </source>
</evidence>
<evidence type="ECO:0000256" key="1">
    <source>
        <dbReference type="ARBA" id="ARBA00005417"/>
    </source>
</evidence>
<dbReference type="PANTHER" id="PTHR43335">
    <property type="entry name" value="ABC TRANSPORTER, ATP-BINDING PROTEIN"/>
    <property type="match status" value="1"/>
</dbReference>
<comment type="similarity">
    <text evidence="1">Belongs to the ABC transporter superfamily.</text>
</comment>
<gene>
    <name evidence="6" type="ORF">SAMN04488066_106107</name>
</gene>
<dbReference type="Proteomes" id="UP000323537">
    <property type="component" value="Unassembled WGS sequence"/>
</dbReference>
<dbReference type="CDD" id="cd03264">
    <property type="entry name" value="ABC_drug_resistance_like"/>
    <property type="match status" value="1"/>
</dbReference>
<dbReference type="GO" id="GO:0016887">
    <property type="term" value="F:ATP hydrolysis activity"/>
    <property type="evidence" value="ECO:0007669"/>
    <property type="project" value="InterPro"/>
</dbReference>
<name>A0A1I3ALG3_9EURY</name>
<dbReference type="InterPro" id="IPR003593">
    <property type="entry name" value="AAA+_ATPase"/>
</dbReference>
<keyword evidence="7" id="KW-1185">Reference proteome</keyword>
<keyword evidence="2" id="KW-0813">Transport</keyword>
<dbReference type="Pfam" id="PF00005">
    <property type="entry name" value="ABC_tran"/>
    <property type="match status" value="1"/>
</dbReference>
<evidence type="ECO:0000256" key="2">
    <source>
        <dbReference type="ARBA" id="ARBA00022448"/>
    </source>
</evidence>
<dbReference type="SMART" id="SM00382">
    <property type="entry name" value="AAA"/>
    <property type="match status" value="1"/>
</dbReference>
<dbReference type="RefSeq" id="WP_149784134.1">
    <property type="nucleotide sequence ID" value="NZ_BAAADP010000004.1"/>
</dbReference>
<reference evidence="6 7" key="1">
    <citation type="submission" date="2016-10" db="EMBL/GenBank/DDBJ databases">
        <authorList>
            <person name="Varghese N."/>
            <person name="Submissions S."/>
        </authorList>
    </citation>
    <scope>NUCLEOTIDE SEQUENCE [LARGE SCALE GENOMIC DNA]</scope>
    <source>
        <strain evidence="6 7">CGMCC 1.6377</strain>
    </source>
</reference>
<evidence type="ECO:0000313" key="6">
    <source>
        <dbReference type="EMBL" id="SFH50863.1"/>
    </source>
</evidence>